<feature type="region of interest" description="Disordered" evidence="1">
    <location>
        <begin position="1"/>
        <end position="89"/>
    </location>
</feature>
<reference evidence="2" key="1">
    <citation type="journal article" date="2020" name="J. Eukaryot. Microbiol.">
        <title>De novo Sequencing, Assembly and Annotation of the Transcriptome for the Free-Living Testate Amoeba Arcella intermedia.</title>
        <authorList>
            <person name="Ribeiro G.M."/>
            <person name="Porfirio-Sousa A.L."/>
            <person name="Maurer-Alcala X.X."/>
            <person name="Katz L.A."/>
            <person name="Lahr D.J.G."/>
        </authorList>
    </citation>
    <scope>NUCLEOTIDE SEQUENCE</scope>
</reference>
<dbReference type="AlphaFoldDB" id="A0A6B2LI53"/>
<protein>
    <submittedName>
        <fullName evidence="2">Uncharacterized protein</fullName>
    </submittedName>
</protein>
<evidence type="ECO:0000313" key="2">
    <source>
        <dbReference type="EMBL" id="NDV36644.1"/>
    </source>
</evidence>
<accession>A0A6B2LI53</accession>
<dbReference type="EMBL" id="GIBP01007675">
    <property type="protein sequence ID" value="NDV36644.1"/>
    <property type="molecule type" value="Transcribed_RNA"/>
</dbReference>
<name>A0A6B2LI53_9EUKA</name>
<feature type="compositionally biased region" description="Pro residues" evidence="1">
    <location>
        <begin position="1"/>
        <end position="16"/>
    </location>
</feature>
<evidence type="ECO:0000256" key="1">
    <source>
        <dbReference type="SAM" id="MobiDB-lite"/>
    </source>
</evidence>
<feature type="compositionally biased region" description="Low complexity" evidence="1">
    <location>
        <begin position="36"/>
        <end position="47"/>
    </location>
</feature>
<feature type="compositionally biased region" description="Low complexity" evidence="1">
    <location>
        <begin position="67"/>
        <end position="82"/>
    </location>
</feature>
<sequence>MTPPPSGRTSPLPPLSTPTSRPPRRSGIGTPTSKHAASPPATSGPTPKVRRTPGPSRTARWPSPAWASSGRSTTRRSASAGSCSVRSCGRTSRGRSVRWVYTQEELVAAVQDGACVIYDVGGEDPHRWVGRGRLVGALTVKLNEARAQRMASRSFERVTERATSPEWQF</sequence>
<organism evidence="2">
    <name type="scientific">Arcella intermedia</name>
    <dbReference type="NCBI Taxonomy" id="1963864"/>
    <lineage>
        <taxon>Eukaryota</taxon>
        <taxon>Amoebozoa</taxon>
        <taxon>Tubulinea</taxon>
        <taxon>Elardia</taxon>
        <taxon>Arcellinida</taxon>
        <taxon>Sphaerothecina</taxon>
        <taxon>Arcellidae</taxon>
        <taxon>Arcella</taxon>
    </lineage>
</organism>
<proteinExistence type="predicted"/>